<feature type="compositionally biased region" description="Polar residues" evidence="1">
    <location>
        <begin position="635"/>
        <end position="648"/>
    </location>
</feature>
<dbReference type="PANTHER" id="PTHR10622:SF10">
    <property type="entry name" value="HET DOMAIN-CONTAINING PROTEIN"/>
    <property type="match status" value="1"/>
</dbReference>
<dbReference type="InterPro" id="IPR010730">
    <property type="entry name" value="HET"/>
</dbReference>
<dbReference type="InterPro" id="IPR058525">
    <property type="entry name" value="DUF8212"/>
</dbReference>
<dbReference type="PANTHER" id="PTHR10622">
    <property type="entry name" value="HET DOMAIN-CONTAINING PROTEIN"/>
    <property type="match status" value="1"/>
</dbReference>
<dbReference type="Proteomes" id="UP000256964">
    <property type="component" value="Unassembled WGS sequence"/>
</dbReference>
<dbReference type="AlphaFoldDB" id="A0A371CW20"/>
<evidence type="ECO:0000313" key="4">
    <source>
        <dbReference type="EMBL" id="RDX44467.1"/>
    </source>
</evidence>
<gene>
    <name evidence="4" type="ORF">OH76DRAFT_1094256</name>
</gene>
<dbReference type="EMBL" id="KZ857449">
    <property type="protein sequence ID" value="RDX44467.1"/>
    <property type="molecule type" value="Genomic_DNA"/>
</dbReference>
<dbReference type="OrthoDB" id="2742526at2759"/>
<accession>A0A371CW20</accession>
<evidence type="ECO:0000256" key="1">
    <source>
        <dbReference type="SAM" id="MobiDB-lite"/>
    </source>
</evidence>
<protein>
    <submittedName>
        <fullName evidence="4">HET-domain-containing protein</fullName>
    </submittedName>
</protein>
<dbReference type="Pfam" id="PF06985">
    <property type="entry name" value="HET"/>
    <property type="match status" value="1"/>
</dbReference>
<dbReference type="STRING" id="139420.A0A371CW20"/>
<proteinExistence type="predicted"/>
<feature type="domain" description="DUF8212" evidence="3">
    <location>
        <begin position="232"/>
        <end position="294"/>
    </location>
</feature>
<evidence type="ECO:0000313" key="5">
    <source>
        <dbReference type="Proteomes" id="UP000256964"/>
    </source>
</evidence>
<feature type="domain" description="Heterokaryon incompatibility" evidence="2">
    <location>
        <begin position="24"/>
        <end position="119"/>
    </location>
</feature>
<evidence type="ECO:0000259" key="2">
    <source>
        <dbReference type="Pfam" id="PF06985"/>
    </source>
</evidence>
<keyword evidence="5" id="KW-1185">Reference proteome</keyword>
<name>A0A371CW20_9APHY</name>
<evidence type="ECO:0000259" key="3">
    <source>
        <dbReference type="Pfam" id="PF26640"/>
    </source>
</evidence>
<reference evidence="4 5" key="1">
    <citation type="journal article" date="2018" name="Biotechnol. Biofuels">
        <title>Integrative visual omics of the white-rot fungus Polyporus brumalis exposes the biotechnological potential of its oxidative enzymes for delignifying raw plant biomass.</title>
        <authorList>
            <person name="Miyauchi S."/>
            <person name="Rancon A."/>
            <person name="Drula E."/>
            <person name="Hage H."/>
            <person name="Chaduli D."/>
            <person name="Favel A."/>
            <person name="Grisel S."/>
            <person name="Henrissat B."/>
            <person name="Herpoel-Gimbert I."/>
            <person name="Ruiz-Duenas F.J."/>
            <person name="Chevret D."/>
            <person name="Hainaut M."/>
            <person name="Lin J."/>
            <person name="Wang M."/>
            <person name="Pangilinan J."/>
            <person name="Lipzen A."/>
            <person name="Lesage-Meessen L."/>
            <person name="Navarro D."/>
            <person name="Riley R."/>
            <person name="Grigoriev I.V."/>
            <person name="Zhou S."/>
            <person name="Raouche S."/>
            <person name="Rosso M.N."/>
        </authorList>
    </citation>
    <scope>NUCLEOTIDE SEQUENCE [LARGE SCALE GENOMIC DNA]</scope>
    <source>
        <strain evidence="4 5">BRFM 1820</strain>
    </source>
</reference>
<sequence length="667" mass="76504">MWLLSTDRAELRPFSQPDAIDGGYAILSHTWGDNESTLQDIKELERRCKSEGMNPRDHAPEKIRQSCLLAEKHGYRWIWNDTCCIDKTSSAELSEAINSMFSYYASSEVCYAYLEDVPTDCQLASVDSAFRTARWHTRGWTLQELIAPQHVLFLSEEWEVVGNKVELSTLLQEITGVWRRVLTREVHYTVPSIASRMSWASQRQTCRPEDEAYCLMGLFNVNMPTIYGEGRRAFRRLQEELMKQSVDTSLFAWGSWTTSSKYPPVALSEIHDHLDKSPRDHAYVLAHSPRDFARPFRSSTLFFSPERHDTLQPYLPWQWERQSADEVTQNETDSERRTLGPFGGLELPKFTLTHYGLECRFPIIEGDGVAIAVLLCETHEAHVGLLLHPSPPNVLDPTRKRYHTGYGFSKDGGVAFFRLVYLGDDWYNLRFMGKPVTAEWRDIFIASRSKYDQVDLAARSAALNCRTPPAPFRIPSWLPSRMLKLSMEMARVRVFNASVFESSNIIFEDYYAREGFHVVLGTCSTTHEWARAIPRHRENWNEAVQATHLCSEHHIDAWPGAAKDFGDAARTVRLSFTRCNFTSSPVFVLHVELEGWVYTEMMEGREMTIPSQNLERPGPSTVKRPSWLKSLWKTSVSQSRREASTSLFTPVPRTPALQRYSSSSTPE</sequence>
<dbReference type="Pfam" id="PF26640">
    <property type="entry name" value="DUF8212"/>
    <property type="match status" value="1"/>
</dbReference>
<organism evidence="4 5">
    <name type="scientific">Lentinus brumalis</name>
    <dbReference type="NCBI Taxonomy" id="2498619"/>
    <lineage>
        <taxon>Eukaryota</taxon>
        <taxon>Fungi</taxon>
        <taxon>Dikarya</taxon>
        <taxon>Basidiomycota</taxon>
        <taxon>Agaricomycotina</taxon>
        <taxon>Agaricomycetes</taxon>
        <taxon>Polyporales</taxon>
        <taxon>Polyporaceae</taxon>
        <taxon>Lentinus</taxon>
    </lineage>
</organism>
<feature type="region of interest" description="Disordered" evidence="1">
    <location>
        <begin position="635"/>
        <end position="667"/>
    </location>
</feature>